<accession>A0A0R3RDN5</accession>
<evidence type="ECO:0000313" key="2">
    <source>
        <dbReference type="EMBL" id="VDO57561.1"/>
    </source>
</evidence>
<dbReference type="STRING" id="42155.A0A0R3RDN5"/>
<reference evidence="2 3" key="2">
    <citation type="submission" date="2018-11" db="EMBL/GenBank/DDBJ databases">
        <authorList>
            <consortium name="Pathogen Informatics"/>
        </authorList>
    </citation>
    <scope>NUCLEOTIDE SEQUENCE [LARGE SCALE GENOMIC DNA]</scope>
</reference>
<feature type="transmembrane region" description="Helical" evidence="1">
    <location>
        <begin position="68"/>
        <end position="86"/>
    </location>
</feature>
<dbReference type="Proteomes" id="UP000280834">
    <property type="component" value="Unassembled WGS sequence"/>
</dbReference>
<keyword evidence="1" id="KW-0472">Membrane</keyword>
<feature type="transmembrane region" description="Helical" evidence="1">
    <location>
        <begin position="12"/>
        <end position="29"/>
    </location>
</feature>
<dbReference type="WBParaSite" id="BTMF_0001815901-mRNA-1">
    <property type="protein sequence ID" value="BTMF_0001815901-mRNA-1"/>
    <property type="gene ID" value="BTMF_0001815901"/>
</dbReference>
<gene>
    <name evidence="2" type="ORF">BTMF_LOCUS16120</name>
</gene>
<dbReference type="AlphaFoldDB" id="A0A0R3RDN5"/>
<dbReference type="EMBL" id="UZAG01023750">
    <property type="protein sequence ID" value="VDO57561.1"/>
    <property type="molecule type" value="Genomic_DNA"/>
</dbReference>
<dbReference type="PROSITE" id="PS51257">
    <property type="entry name" value="PROKAR_LIPOPROTEIN"/>
    <property type="match status" value="1"/>
</dbReference>
<organism evidence="4">
    <name type="scientific">Brugia timori</name>
    <dbReference type="NCBI Taxonomy" id="42155"/>
    <lineage>
        <taxon>Eukaryota</taxon>
        <taxon>Metazoa</taxon>
        <taxon>Ecdysozoa</taxon>
        <taxon>Nematoda</taxon>
        <taxon>Chromadorea</taxon>
        <taxon>Rhabditida</taxon>
        <taxon>Spirurina</taxon>
        <taxon>Spiruromorpha</taxon>
        <taxon>Filarioidea</taxon>
        <taxon>Onchocercidae</taxon>
        <taxon>Brugia</taxon>
    </lineage>
</organism>
<keyword evidence="1" id="KW-0812">Transmembrane</keyword>
<evidence type="ECO:0000313" key="3">
    <source>
        <dbReference type="Proteomes" id="UP000280834"/>
    </source>
</evidence>
<keyword evidence="3" id="KW-1185">Reference proteome</keyword>
<reference evidence="4" key="1">
    <citation type="submission" date="2017-02" db="UniProtKB">
        <authorList>
            <consortium name="WormBaseParasite"/>
        </authorList>
    </citation>
    <scope>IDENTIFICATION</scope>
</reference>
<protein>
    <submittedName>
        <fullName evidence="4">MFS domain-containing protein</fullName>
    </submittedName>
</protein>
<evidence type="ECO:0000256" key="1">
    <source>
        <dbReference type="SAM" id="Phobius"/>
    </source>
</evidence>
<sequence length="90" mass="10551">MLFAKFGWRSSLLCMGFLLLFIVGCGFMIKDLEWPHDTIEYKRKKFIGKTEREKLRLAMRNAANNSNVFTVSFSYQVSLILIQIFTSNFQ</sequence>
<name>A0A0R3RDN5_9BILA</name>
<keyword evidence="1" id="KW-1133">Transmembrane helix</keyword>
<proteinExistence type="predicted"/>
<evidence type="ECO:0000313" key="4">
    <source>
        <dbReference type="WBParaSite" id="BTMF_0001815901-mRNA-1"/>
    </source>
</evidence>